<evidence type="ECO:0000313" key="2">
    <source>
        <dbReference type="EMBL" id="MFM4892415.1"/>
    </source>
</evidence>
<keyword evidence="1" id="KW-0812">Transmembrane</keyword>
<organism evidence="2 3">
    <name type="scientific">Aeromonas bivalvium</name>
    <dbReference type="NCBI Taxonomy" id="440079"/>
    <lineage>
        <taxon>Bacteria</taxon>
        <taxon>Pseudomonadati</taxon>
        <taxon>Pseudomonadota</taxon>
        <taxon>Gammaproteobacteria</taxon>
        <taxon>Aeromonadales</taxon>
        <taxon>Aeromonadaceae</taxon>
        <taxon>Aeromonas</taxon>
    </lineage>
</organism>
<dbReference type="InterPro" id="IPR021329">
    <property type="entry name" value="DUF2938"/>
</dbReference>
<gene>
    <name evidence="2" type="ORF">ACEUDJ_05930</name>
</gene>
<dbReference type="GeneID" id="97219619"/>
<feature type="transmembrane region" description="Helical" evidence="1">
    <location>
        <begin position="99"/>
        <end position="120"/>
    </location>
</feature>
<evidence type="ECO:0000256" key="1">
    <source>
        <dbReference type="SAM" id="Phobius"/>
    </source>
</evidence>
<protein>
    <submittedName>
        <fullName evidence="2">DUF2938 domain-containing protein</fullName>
    </submittedName>
</protein>
<name>A0ABW9GMP2_9GAMM</name>
<dbReference type="EMBL" id="JBGXBU010000001">
    <property type="protein sequence ID" value="MFM4892415.1"/>
    <property type="molecule type" value="Genomic_DNA"/>
</dbReference>
<feature type="transmembrane region" description="Helical" evidence="1">
    <location>
        <begin position="67"/>
        <end position="87"/>
    </location>
</feature>
<keyword evidence="3" id="KW-1185">Reference proteome</keyword>
<evidence type="ECO:0000313" key="3">
    <source>
        <dbReference type="Proteomes" id="UP001630969"/>
    </source>
</evidence>
<comment type="caution">
    <text evidence="2">The sequence shown here is derived from an EMBL/GenBank/DDBJ whole genome shotgun (WGS) entry which is preliminary data.</text>
</comment>
<proteinExistence type="predicted"/>
<keyword evidence="1" id="KW-0472">Membrane</keyword>
<dbReference type="Pfam" id="PF11158">
    <property type="entry name" value="DUF2938"/>
    <property type="match status" value="1"/>
</dbReference>
<keyword evidence="1" id="KW-1133">Transmembrane helix</keyword>
<accession>A0ABW9GMP2</accession>
<feature type="transmembrane region" description="Helical" evidence="1">
    <location>
        <begin position="140"/>
        <end position="157"/>
    </location>
</feature>
<reference evidence="2 3" key="1">
    <citation type="submission" date="2024-09" db="EMBL/GenBank/DDBJ databases">
        <title>Aeromonas strains Genome sequencing and assembly.</title>
        <authorList>
            <person name="Hu X."/>
            <person name="Tang B."/>
        </authorList>
    </citation>
    <scope>NUCLEOTIDE SEQUENCE [LARGE SCALE GENOMIC DNA]</scope>
    <source>
        <strain evidence="2 3">NB23SCDHY001</strain>
    </source>
</reference>
<dbReference type="Proteomes" id="UP001630969">
    <property type="component" value="Unassembled WGS sequence"/>
</dbReference>
<dbReference type="RefSeq" id="WP_408788769.1">
    <property type="nucleotide sequence ID" value="NZ_JBGXBU010000001.1"/>
</dbReference>
<sequence length="160" mass="16684">MNTLLAVLLIGVGATALMDLWGVARKPLLGMPLPSYAMMGRWLGHMPRGRFRHEAIGAANPIPGESLIGWSAHYLIGIAFAALLIAIQGQDWLLAPTPGPALALGLVTVAAPFLVMQPGMGAGIAASRTPNPASARVHSLINHAVFGLGLYLSGWALHAL</sequence>